<keyword evidence="11" id="KW-1208">Phospholipid metabolism</keyword>
<keyword evidence="6" id="KW-0677">Repeat</keyword>
<feature type="transmembrane region" description="Helical" evidence="13">
    <location>
        <begin position="7"/>
        <end position="35"/>
    </location>
</feature>
<sequence length="521" mass="60408">MIMKKPFLASASLIAIFGIGAAFYVAINILLNIFVPTPLPFILFISLTHLFSCVWAIIVLCNRKRRIETRIRWMLFIVLAPFFGIVSYAFLGRVYKYRKNKNYLYNKNTASLLQPKTQYDLVNLKSIEKENPEFKRAFMMSFEKQRESIYSNTLIKYLASGNIYFSNLLNDINQAKEYILINCYIIAEGEVLEKITDLLIKKIEEGIRVYIIYDFLGCYGKFTKSKKRLIQEGAHLVAYSPIHFPFVKWNANYRDHRKDISIDGKIGYIGGINISDEYINKSGTFGFWNDSAIKIIGEAVQEIELIFKRDWNFYMTKKERKIEKLELKVGSFNHENIKTPDFIQIISDGPNHESPMCLEVMLNLIHSAQNRIWIKSPYFIPPPEIINALCNAASTGLDVRVLLPGKSDKFLLLEVSKHWTKKMFENGVKIYSMNDTFVHEKSYVFDDEIVFSGSSNLDYRALFCDQQTMALIKSKDTNTIVSKKMLNDMKKSFEYKFIPNKDLPILKRAVVKIYNVMAPLL</sequence>
<dbReference type="Pfam" id="PF13091">
    <property type="entry name" value="PLDc_2"/>
    <property type="match status" value="2"/>
</dbReference>
<evidence type="ECO:0000256" key="4">
    <source>
        <dbReference type="ARBA" id="ARBA00022679"/>
    </source>
</evidence>
<evidence type="ECO:0000256" key="9">
    <source>
        <dbReference type="ARBA" id="ARBA00023136"/>
    </source>
</evidence>
<keyword evidence="9 13" id="KW-0472">Membrane</keyword>
<dbReference type="KEGG" id="mchc:CK556_03535"/>
<gene>
    <name evidence="15" type="primary">cls</name>
    <name evidence="15" type="ORF">CK556_03535</name>
</gene>
<evidence type="ECO:0000313" key="15">
    <source>
        <dbReference type="EMBL" id="ASZ09398.1"/>
    </source>
</evidence>
<keyword evidence="2" id="KW-1003">Cell membrane</keyword>
<keyword evidence="8" id="KW-0443">Lipid metabolism</keyword>
<proteinExistence type="predicted"/>
<protein>
    <recommendedName>
        <fullName evidence="12">Cardiolipin synthase</fullName>
        <ecNumber evidence="12">2.7.8.-</ecNumber>
    </recommendedName>
</protein>
<dbReference type="Proteomes" id="UP000232229">
    <property type="component" value="Chromosome"/>
</dbReference>
<dbReference type="SMART" id="SM00155">
    <property type="entry name" value="PLDc"/>
    <property type="match status" value="2"/>
</dbReference>
<feature type="transmembrane region" description="Helical" evidence="13">
    <location>
        <begin position="73"/>
        <end position="91"/>
    </location>
</feature>
<feature type="transmembrane region" description="Helical" evidence="13">
    <location>
        <begin position="41"/>
        <end position="61"/>
    </location>
</feature>
<evidence type="ECO:0000256" key="1">
    <source>
        <dbReference type="ARBA" id="ARBA00004651"/>
    </source>
</evidence>
<keyword evidence="16" id="KW-1185">Reference proteome</keyword>
<evidence type="ECO:0000256" key="5">
    <source>
        <dbReference type="ARBA" id="ARBA00022692"/>
    </source>
</evidence>
<evidence type="ECO:0000256" key="2">
    <source>
        <dbReference type="ARBA" id="ARBA00022475"/>
    </source>
</evidence>
<evidence type="ECO:0000256" key="13">
    <source>
        <dbReference type="SAM" id="Phobius"/>
    </source>
</evidence>
<dbReference type="EC" id="2.7.8.-" evidence="12"/>
<dbReference type="CDD" id="cd09110">
    <property type="entry name" value="PLDc_CLS_1"/>
    <property type="match status" value="1"/>
</dbReference>
<dbReference type="PANTHER" id="PTHR21248:SF22">
    <property type="entry name" value="PHOSPHOLIPASE D"/>
    <property type="match status" value="1"/>
</dbReference>
<evidence type="ECO:0000256" key="12">
    <source>
        <dbReference type="NCBIfam" id="TIGR04265"/>
    </source>
</evidence>
<dbReference type="EMBL" id="CP023173">
    <property type="protein sequence ID" value="ASZ09398.1"/>
    <property type="molecule type" value="Genomic_DNA"/>
</dbReference>
<dbReference type="GO" id="GO:0032049">
    <property type="term" value="P:cardiolipin biosynthetic process"/>
    <property type="evidence" value="ECO:0007669"/>
    <property type="project" value="UniProtKB-UniRule"/>
</dbReference>
<dbReference type="PROSITE" id="PS50035">
    <property type="entry name" value="PLD"/>
    <property type="match status" value="2"/>
</dbReference>
<evidence type="ECO:0000256" key="6">
    <source>
        <dbReference type="ARBA" id="ARBA00022737"/>
    </source>
</evidence>
<accession>A0A249SP23</accession>
<dbReference type="GO" id="GO:0008808">
    <property type="term" value="F:cardiolipin synthase activity"/>
    <property type="evidence" value="ECO:0007669"/>
    <property type="project" value="UniProtKB-UniRule"/>
</dbReference>
<evidence type="ECO:0000256" key="3">
    <source>
        <dbReference type="ARBA" id="ARBA00022516"/>
    </source>
</evidence>
<feature type="domain" description="PLD phosphodiesterase" evidence="14">
    <location>
        <begin position="434"/>
        <end position="461"/>
    </location>
</feature>
<dbReference type="InterPro" id="IPR025202">
    <property type="entry name" value="PLD-like_dom"/>
</dbReference>
<dbReference type="Gene3D" id="3.30.870.10">
    <property type="entry name" value="Endonuclease Chain A"/>
    <property type="match status" value="2"/>
</dbReference>
<keyword evidence="7 13" id="KW-1133">Transmembrane helix</keyword>
<keyword evidence="10" id="KW-0594">Phospholipid biosynthesis</keyword>
<evidence type="ECO:0000313" key="16">
    <source>
        <dbReference type="Proteomes" id="UP000232229"/>
    </source>
</evidence>
<name>A0A249SP23_9MOLU</name>
<dbReference type="PANTHER" id="PTHR21248">
    <property type="entry name" value="CARDIOLIPIN SYNTHASE"/>
    <property type="match status" value="1"/>
</dbReference>
<dbReference type="NCBIfam" id="TIGR04265">
    <property type="entry name" value="bac_cardiolipin"/>
    <property type="match status" value="1"/>
</dbReference>
<dbReference type="CDD" id="cd09112">
    <property type="entry name" value="PLDc_CLS_2"/>
    <property type="match status" value="1"/>
</dbReference>
<dbReference type="AlphaFoldDB" id="A0A249SP23"/>
<dbReference type="SUPFAM" id="SSF56024">
    <property type="entry name" value="Phospholipase D/nuclease"/>
    <property type="match status" value="2"/>
</dbReference>
<feature type="domain" description="PLD phosphodiesterase" evidence="14">
    <location>
        <begin position="251"/>
        <end position="278"/>
    </location>
</feature>
<evidence type="ECO:0000259" key="14">
    <source>
        <dbReference type="PROSITE" id="PS50035"/>
    </source>
</evidence>
<dbReference type="InterPro" id="IPR022924">
    <property type="entry name" value="Cardiolipin_synthase"/>
</dbReference>
<evidence type="ECO:0000256" key="7">
    <source>
        <dbReference type="ARBA" id="ARBA00022989"/>
    </source>
</evidence>
<dbReference type="GO" id="GO:0005886">
    <property type="term" value="C:plasma membrane"/>
    <property type="evidence" value="ECO:0007669"/>
    <property type="project" value="UniProtKB-SubCell"/>
</dbReference>
<comment type="subcellular location">
    <subcellularLocation>
        <location evidence="1">Cell membrane</location>
        <topology evidence="1">Multi-pass membrane protein</topology>
    </subcellularLocation>
</comment>
<evidence type="ECO:0000256" key="10">
    <source>
        <dbReference type="ARBA" id="ARBA00023209"/>
    </source>
</evidence>
<organism evidence="15 16">
    <name type="scientific">Mesoplasma chauliocola</name>
    <dbReference type="NCBI Taxonomy" id="216427"/>
    <lineage>
        <taxon>Bacteria</taxon>
        <taxon>Bacillati</taxon>
        <taxon>Mycoplasmatota</taxon>
        <taxon>Mollicutes</taxon>
        <taxon>Entomoplasmatales</taxon>
        <taxon>Entomoplasmataceae</taxon>
        <taxon>Mesoplasma</taxon>
    </lineage>
</organism>
<reference evidence="15 16" key="1">
    <citation type="submission" date="2017-08" db="EMBL/GenBank/DDBJ databases">
        <title>Complete Genome Sequence of Mesoplasma chauliocola.</title>
        <authorList>
            <person name="Knight T.F.Jr."/>
            <person name="Citino T."/>
        </authorList>
    </citation>
    <scope>NUCLEOTIDE SEQUENCE [LARGE SCALE GENOMIC DNA]</scope>
    <source>
        <strain evidence="15 16">CHPA-2</strain>
    </source>
</reference>
<evidence type="ECO:0000256" key="11">
    <source>
        <dbReference type="ARBA" id="ARBA00023264"/>
    </source>
</evidence>
<dbReference type="Pfam" id="PF13396">
    <property type="entry name" value="PLDc_N"/>
    <property type="match status" value="1"/>
</dbReference>
<dbReference type="STRING" id="1336232.GCA_000518825_01134"/>
<keyword evidence="3" id="KW-0444">Lipid biosynthesis</keyword>
<dbReference type="InterPro" id="IPR027379">
    <property type="entry name" value="CLS_N"/>
</dbReference>
<evidence type="ECO:0000256" key="8">
    <source>
        <dbReference type="ARBA" id="ARBA00023098"/>
    </source>
</evidence>
<keyword evidence="5 13" id="KW-0812">Transmembrane</keyword>
<dbReference type="InterPro" id="IPR001736">
    <property type="entry name" value="PLipase_D/transphosphatidylase"/>
</dbReference>
<keyword evidence="4" id="KW-0808">Transferase</keyword>